<dbReference type="OrthoDB" id="2272314at2759"/>
<dbReference type="Proteomes" id="UP000807342">
    <property type="component" value="Unassembled WGS sequence"/>
</dbReference>
<feature type="domain" description="Helitron helicase-like" evidence="2">
    <location>
        <begin position="298"/>
        <end position="415"/>
    </location>
</feature>
<evidence type="ECO:0000313" key="3">
    <source>
        <dbReference type="EMBL" id="KAF9440445.1"/>
    </source>
</evidence>
<dbReference type="Pfam" id="PF14214">
    <property type="entry name" value="Helitron_like_N"/>
    <property type="match status" value="1"/>
</dbReference>
<accession>A0A9P5WY20</accession>
<proteinExistence type="predicted"/>
<dbReference type="AlphaFoldDB" id="A0A9P5WY20"/>
<feature type="region of interest" description="Disordered" evidence="1">
    <location>
        <begin position="361"/>
        <end position="385"/>
    </location>
</feature>
<dbReference type="PANTHER" id="PTHR45786">
    <property type="entry name" value="DNA BINDING PROTEIN-LIKE"/>
    <property type="match status" value="1"/>
</dbReference>
<evidence type="ECO:0000259" key="2">
    <source>
        <dbReference type="Pfam" id="PF14214"/>
    </source>
</evidence>
<evidence type="ECO:0000256" key="1">
    <source>
        <dbReference type="SAM" id="MobiDB-lite"/>
    </source>
</evidence>
<protein>
    <recommendedName>
        <fullName evidence="2">Helitron helicase-like domain-containing protein</fullName>
    </recommendedName>
</protein>
<reference evidence="3" key="1">
    <citation type="submission" date="2020-11" db="EMBL/GenBank/DDBJ databases">
        <authorList>
            <consortium name="DOE Joint Genome Institute"/>
            <person name="Ahrendt S."/>
            <person name="Riley R."/>
            <person name="Andreopoulos W."/>
            <person name="Labutti K."/>
            <person name="Pangilinan J."/>
            <person name="Ruiz-Duenas F.J."/>
            <person name="Barrasa J.M."/>
            <person name="Sanchez-Garcia M."/>
            <person name="Camarero S."/>
            <person name="Miyauchi S."/>
            <person name="Serrano A."/>
            <person name="Linde D."/>
            <person name="Babiker R."/>
            <person name="Drula E."/>
            <person name="Ayuso-Fernandez I."/>
            <person name="Pacheco R."/>
            <person name="Padilla G."/>
            <person name="Ferreira P."/>
            <person name="Barriuso J."/>
            <person name="Kellner H."/>
            <person name="Castanera R."/>
            <person name="Alfaro M."/>
            <person name="Ramirez L."/>
            <person name="Pisabarro A.G."/>
            <person name="Kuo A."/>
            <person name="Tritt A."/>
            <person name="Lipzen A."/>
            <person name="He G."/>
            <person name="Yan M."/>
            <person name="Ng V."/>
            <person name="Cullen D."/>
            <person name="Martin F."/>
            <person name="Rosso M.-N."/>
            <person name="Henrissat B."/>
            <person name="Hibbett D."/>
            <person name="Martinez A.T."/>
            <person name="Grigoriev I.V."/>
        </authorList>
    </citation>
    <scope>NUCLEOTIDE SEQUENCE</scope>
    <source>
        <strain evidence="3">MF-IS2</strain>
    </source>
</reference>
<dbReference type="EMBL" id="MU152523">
    <property type="protein sequence ID" value="KAF9440445.1"/>
    <property type="molecule type" value="Genomic_DNA"/>
</dbReference>
<organism evidence="3 4">
    <name type="scientific">Macrolepiota fuliginosa MF-IS2</name>
    <dbReference type="NCBI Taxonomy" id="1400762"/>
    <lineage>
        <taxon>Eukaryota</taxon>
        <taxon>Fungi</taxon>
        <taxon>Dikarya</taxon>
        <taxon>Basidiomycota</taxon>
        <taxon>Agaricomycotina</taxon>
        <taxon>Agaricomycetes</taxon>
        <taxon>Agaricomycetidae</taxon>
        <taxon>Agaricales</taxon>
        <taxon>Agaricineae</taxon>
        <taxon>Agaricaceae</taxon>
        <taxon>Macrolepiota</taxon>
    </lineage>
</organism>
<evidence type="ECO:0000313" key="4">
    <source>
        <dbReference type="Proteomes" id="UP000807342"/>
    </source>
</evidence>
<name>A0A9P5WY20_9AGAR</name>
<gene>
    <name evidence="3" type="ORF">P691DRAFT_647674</name>
</gene>
<dbReference type="PANTHER" id="PTHR45786:SF74">
    <property type="entry name" value="ATP-DEPENDENT DNA HELICASE"/>
    <property type="match status" value="1"/>
</dbReference>
<sequence length="415" mass="47526">MVIRCPCCQAYHFDSEKLAKSTQQDFRFGICCLQGQVVLPPYQNIDNTYLPFMTGQQPQSKEFRNDIRRYNAAFAFTSLGAKVDRSITGTTGMIFNLRLLFSFLIKSSGPYCFKINGELSHLSGALLPPPGQHPMYAQIYFNDPDQQLLDRQRNNANLNHVVLNELQDMLHHVNPYIPIYQQAFTIMNDKPPEEQDRLECRLRVTPGVDERTHNLPTANEIAVIMPSAGIEEASEHRDIILRYKHGGLQRISHLQVSYAPLHYVLLFPYGDHGWHRAIPSHVGRDGKKRTPFVTQICYYAYRFHTRPGEKLPLHYGGKLFQQFVVDIAASAEQSRLTWARFHQKELRADLYQGLQDFVVGDRDNNPNQPRGQRVILPSSHSGSSRHMNQLFQDSMAICRVNGNKPDLFITMTANP</sequence>
<keyword evidence="4" id="KW-1185">Reference proteome</keyword>
<feature type="non-terminal residue" evidence="3">
    <location>
        <position position="415"/>
    </location>
</feature>
<dbReference type="InterPro" id="IPR025476">
    <property type="entry name" value="Helitron_helicase-like"/>
</dbReference>
<comment type="caution">
    <text evidence="3">The sequence shown here is derived from an EMBL/GenBank/DDBJ whole genome shotgun (WGS) entry which is preliminary data.</text>
</comment>